<gene>
    <name evidence="2" type="ORF">DERF_008149</name>
</gene>
<evidence type="ECO:0000313" key="2">
    <source>
        <dbReference type="EMBL" id="KAH9517476.1"/>
    </source>
</evidence>
<protein>
    <submittedName>
        <fullName evidence="2">Uncharacterized protein</fullName>
    </submittedName>
</protein>
<evidence type="ECO:0000313" key="3">
    <source>
        <dbReference type="Proteomes" id="UP000790347"/>
    </source>
</evidence>
<proteinExistence type="predicted"/>
<name>A0A922HZQ3_DERFA</name>
<dbReference type="AntiFam" id="ANF00062">
    <property type="entry name" value="Shadow ORF (opposite ABC transporter protein)"/>
</dbReference>
<dbReference type="AlphaFoldDB" id="A0A922HZQ3"/>
<reference evidence="2" key="2">
    <citation type="journal article" date="2022" name="Res Sq">
        <title>Comparative Genomics Reveals Insights into the Divergent Evolution of Astigmatic Mites and Household Pest Adaptations.</title>
        <authorList>
            <person name="Xiong Q."/>
            <person name="Wan A.T.-Y."/>
            <person name="Liu X.-Y."/>
            <person name="Fung C.S.-H."/>
            <person name="Xiao X."/>
            <person name="Malainual N."/>
            <person name="Hou J."/>
            <person name="Wang L."/>
            <person name="Wang M."/>
            <person name="Yang K."/>
            <person name="Cui Y."/>
            <person name="Leung E."/>
            <person name="Nong W."/>
            <person name="Shin S.-K."/>
            <person name="Au S."/>
            <person name="Jeong K.Y."/>
            <person name="Chew F.T."/>
            <person name="Hui J."/>
            <person name="Leung T.F."/>
            <person name="Tungtrongchitr A."/>
            <person name="Zhong N."/>
            <person name="Liu Z."/>
            <person name="Tsui S."/>
        </authorList>
    </citation>
    <scope>NUCLEOTIDE SEQUENCE</scope>
    <source>
        <strain evidence="2">Derf</strain>
        <tissue evidence="2">Whole organism</tissue>
    </source>
</reference>
<reference evidence="2" key="1">
    <citation type="submission" date="2013-05" db="EMBL/GenBank/DDBJ databases">
        <authorList>
            <person name="Yim A.K.Y."/>
            <person name="Chan T.F."/>
            <person name="Ji K.M."/>
            <person name="Liu X.Y."/>
            <person name="Zhou J.W."/>
            <person name="Li R.Q."/>
            <person name="Yang K.Y."/>
            <person name="Li J."/>
            <person name="Li M."/>
            <person name="Law P.T.W."/>
            <person name="Wu Y.L."/>
            <person name="Cai Z.L."/>
            <person name="Qin H."/>
            <person name="Bao Y."/>
            <person name="Leung R.K.K."/>
            <person name="Ng P.K.S."/>
            <person name="Zou J."/>
            <person name="Zhong X.J."/>
            <person name="Ran P.X."/>
            <person name="Zhong N.S."/>
            <person name="Liu Z.G."/>
            <person name="Tsui S.K.W."/>
        </authorList>
    </citation>
    <scope>NUCLEOTIDE SEQUENCE</scope>
    <source>
        <strain evidence="2">Derf</strain>
        <tissue evidence="2">Whole organism</tissue>
    </source>
</reference>
<keyword evidence="3" id="KW-1185">Reference proteome</keyword>
<sequence length="92" mass="10015">MDCRSTGSMPTVGSSNTNNGGLCTNAAANDTRRFWPPLNFATKRSCSGNSRNEIKNVIRSRIVSLGSRYRRPKKNSVSFMVNSSNNPISCGI</sequence>
<feature type="region of interest" description="Disordered" evidence="1">
    <location>
        <begin position="1"/>
        <end position="23"/>
    </location>
</feature>
<organism evidence="2 3">
    <name type="scientific">Dermatophagoides farinae</name>
    <name type="common">American house dust mite</name>
    <dbReference type="NCBI Taxonomy" id="6954"/>
    <lineage>
        <taxon>Eukaryota</taxon>
        <taxon>Metazoa</taxon>
        <taxon>Ecdysozoa</taxon>
        <taxon>Arthropoda</taxon>
        <taxon>Chelicerata</taxon>
        <taxon>Arachnida</taxon>
        <taxon>Acari</taxon>
        <taxon>Acariformes</taxon>
        <taxon>Sarcoptiformes</taxon>
        <taxon>Astigmata</taxon>
        <taxon>Psoroptidia</taxon>
        <taxon>Analgoidea</taxon>
        <taxon>Pyroglyphidae</taxon>
        <taxon>Dermatophagoidinae</taxon>
        <taxon>Dermatophagoides</taxon>
    </lineage>
</organism>
<evidence type="ECO:0000256" key="1">
    <source>
        <dbReference type="SAM" id="MobiDB-lite"/>
    </source>
</evidence>
<comment type="caution">
    <text evidence="2">The sequence shown here is derived from an EMBL/GenBank/DDBJ whole genome shotgun (WGS) entry which is preliminary data.</text>
</comment>
<dbReference type="EMBL" id="ASGP02000003">
    <property type="protein sequence ID" value="KAH9517476.1"/>
    <property type="molecule type" value="Genomic_DNA"/>
</dbReference>
<dbReference type="Proteomes" id="UP000790347">
    <property type="component" value="Unassembled WGS sequence"/>
</dbReference>
<accession>A0A922HZQ3</accession>